<dbReference type="Gene3D" id="3.30.2410.10">
    <property type="entry name" value="Hect, E3 ligase catalytic domain"/>
    <property type="match status" value="2"/>
</dbReference>
<dbReference type="SMART" id="SM00119">
    <property type="entry name" value="HECTc"/>
    <property type="match status" value="1"/>
</dbReference>
<dbReference type="PANTHER" id="PTHR11254:SF440">
    <property type="entry name" value="E3 UBIQUITIN-PROTEIN LIGASE NEDD-4"/>
    <property type="match status" value="1"/>
</dbReference>
<dbReference type="GO" id="GO:0061630">
    <property type="term" value="F:ubiquitin protein ligase activity"/>
    <property type="evidence" value="ECO:0007669"/>
    <property type="project" value="UniProtKB-EC"/>
</dbReference>
<dbReference type="InterPro" id="IPR050409">
    <property type="entry name" value="E3_ubiq-protein_ligase"/>
</dbReference>
<evidence type="ECO:0000256" key="5">
    <source>
        <dbReference type="ARBA" id="ARBA00022786"/>
    </source>
</evidence>
<evidence type="ECO:0000256" key="7">
    <source>
        <dbReference type="SAM" id="Coils"/>
    </source>
</evidence>
<dbReference type="PROSITE" id="PS50237">
    <property type="entry name" value="HECT"/>
    <property type="match status" value="2"/>
</dbReference>
<feature type="compositionally biased region" description="Basic and acidic residues" evidence="8">
    <location>
        <begin position="948"/>
        <end position="960"/>
    </location>
</feature>
<dbReference type="GO" id="GO:0016567">
    <property type="term" value="P:protein ubiquitination"/>
    <property type="evidence" value="ECO:0007669"/>
    <property type="project" value="TreeGrafter"/>
</dbReference>
<dbReference type="GO" id="GO:0006511">
    <property type="term" value="P:ubiquitin-dependent protein catabolic process"/>
    <property type="evidence" value="ECO:0007669"/>
    <property type="project" value="TreeGrafter"/>
</dbReference>
<protein>
    <recommendedName>
        <fullName evidence="3">HECT-type E3 ubiquitin transferase</fullName>
        <ecNumber evidence="3">2.3.2.26</ecNumber>
    </recommendedName>
</protein>
<dbReference type="Proteomes" id="UP000324800">
    <property type="component" value="Unassembled WGS sequence"/>
</dbReference>
<reference evidence="10 11" key="1">
    <citation type="submission" date="2019-03" db="EMBL/GenBank/DDBJ databases">
        <title>Single cell metagenomics reveals metabolic interactions within the superorganism composed of flagellate Streblomastix strix and complex community of Bacteroidetes bacteria on its surface.</title>
        <authorList>
            <person name="Treitli S.C."/>
            <person name="Kolisko M."/>
            <person name="Husnik F."/>
            <person name="Keeling P."/>
            <person name="Hampl V."/>
        </authorList>
    </citation>
    <scope>NUCLEOTIDE SEQUENCE [LARGE SCALE GENOMIC DNA]</scope>
    <source>
        <strain evidence="10">ST1C</strain>
    </source>
</reference>
<dbReference type="EC" id="2.3.2.26" evidence="3"/>
<feature type="domain" description="HECT" evidence="9">
    <location>
        <begin position="1067"/>
        <end position="1106"/>
    </location>
</feature>
<feature type="region of interest" description="Disordered" evidence="8">
    <location>
        <begin position="1"/>
        <end position="110"/>
    </location>
</feature>
<comment type="caution">
    <text evidence="10">The sequence shown here is derived from an EMBL/GenBank/DDBJ whole genome shotgun (WGS) entry which is preliminary data.</text>
</comment>
<dbReference type="Gene3D" id="3.90.1750.10">
    <property type="entry name" value="Hect, E3 ligase catalytic domains"/>
    <property type="match status" value="1"/>
</dbReference>
<feature type="domain" description="HECT" evidence="9">
    <location>
        <begin position="407"/>
        <end position="782"/>
    </location>
</feature>
<evidence type="ECO:0000256" key="2">
    <source>
        <dbReference type="ARBA" id="ARBA00004906"/>
    </source>
</evidence>
<feature type="coiled-coil region" evidence="7">
    <location>
        <begin position="1007"/>
        <end position="1034"/>
    </location>
</feature>
<evidence type="ECO:0000256" key="1">
    <source>
        <dbReference type="ARBA" id="ARBA00000885"/>
    </source>
</evidence>
<evidence type="ECO:0000256" key="8">
    <source>
        <dbReference type="SAM" id="MobiDB-lite"/>
    </source>
</evidence>
<feature type="region of interest" description="Disordered" evidence="8">
    <location>
        <begin position="584"/>
        <end position="610"/>
    </location>
</feature>
<sequence>MSNTSTGQRQGQQQGAARQNQQQEAPRQGQRQPPVVQPPAQTLLIPPQQPPNNRNNNEAAVTYTEGSQPHNLFNINAHSQSPQRTQDASTASRRHNQTPPDITRGIRNISPPSLLGLKIIGASRINRTQNEYGIDLSGSEAVSEECKFCGKQIAKPLLNNHSLFCTIQQTTDKQTSKDKEKEKLKGKITTSSSTSSLSKVKSATMTQQFSSVISKKLKAFDPMRQPQFYRSTDEMLRNVTVQDLLREASENTTYDVPAQERMDQLEGRVKEYLQFTRRSGSSELRFTNGLVLQIRNAKNELDKAVKKLNEFAIRRNERKKDKKTQANDPIIQSEKDALIEANKANVWYLRTVELILQTEIGINPDLTRPKLSVVPIKVEETEGDTVVTIERDKMLESTELTLWQIRTDKKLRKKIYCKFKDEVGIDQGGVQADWYTSYFRKATQPESGIFRRHGAEGRLTVWGDDQGSGSARKSPLPAQKRMNPLHRLQDGLPDHELATLLPWWAAGAMLGRILLLENMTVLCHLDFVLWRQLLGQAPCFEDLGVDDQEVAMNLKKMLKDPKFAKDLGMNFTIQVEEEGKDNFEQNVNDGKEKQSSSSSSSSSSKQPTNQIQTFEVPLKVDGANIDVTEQNVIEFIELYAKRKIFGSEKAKKQAAALFQGFREAIPYEYLFSDHTIIPTQPERENEIRDDKKSDAGLYFKELITPTQLTPKELDEIICGRIEIDVAEWEAKTRYKGLESQVKLQKIQFWKIVREMTSEQRMNLLQFATGIRTVPVGGFDRLQKKDSPIFLIEWVACTEQNSQDEPNEENQLKRESKKNYEARIDKYIEILQQDITKREKAVSAIESKKAKKTEDKTKIDANKKIIGLLQADIKDCEEEKKEHIAEIQDRLSVGFHRLYEQRARLSQNLATIADPRAYEVMQKANEADLKALVNEKRAYEADIKAFTEDTSTEPKTEESGFRKKAREARKGVRTTLKLSQLIRTTAREAEKQAHAQIMHLDEYDDDLREAHQMEINEQETKLETQKRLNQQLADEIEENGKSTHEKSKIQKDKSETERIIREGKKYNLPVAHTCFNKIDIPLYPSEEQLRQKLLLAISQVDMAFLIQ</sequence>
<comment type="catalytic activity">
    <reaction evidence="1">
        <text>S-ubiquitinyl-[E2 ubiquitin-conjugating enzyme]-L-cysteine + [acceptor protein]-L-lysine = [E2 ubiquitin-conjugating enzyme]-L-cysteine + N(6)-ubiquitinyl-[acceptor protein]-L-lysine.</text>
        <dbReference type="EC" id="2.3.2.26"/>
    </reaction>
</comment>
<feature type="region of interest" description="Disordered" evidence="8">
    <location>
        <begin position="948"/>
        <end position="967"/>
    </location>
</feature>
<organism evidence="10 11">
    <name type="scientific">Streblomastix strix</name>
    <dbReference type="NCBI Taxonomy" id="222440"/>
    <lineage>
        <taxon>Eukaryota</taxon>
        <taxon>Metamonada</taxon>
        <taxon>Preaxostyla</taxon>
        <taxon>Oxymonadida</taxon>
        <taxon>Streblomastigidae</taxon>
        <taxon>Streblomastix</taxon>
    </lineage>
</organism>
<dbReference type="OrthoDB" id="8068875at2759"/>
<evidence type="ECO:0000256" key="3">
    <source>
        <dbReference type="ARBA" id="ARBA00012485"/>
    </source>
</evidence>
<feature type="region of interest" description="Disordered" evidence="8">
    <location>
        <begin position="172"/>
        <end position="196"/>
    </location>
</feature>
<evidence type="ECO:0000256" key="6">
    <source>
        <dbReference type="PROSITE-ProRule" id="PRU00104"/>
    </source>
</evidence>
<dbReference type="GO" id="GO:0005737">
    <property type="term" value="C:cytoplasm"/>
    <property type="evidence" value="ECO:0007669"/>
    <property type="project" value="TreeGrafter"/>
</dbReference>
<dbReference type="EMBL" id="SNRW01001054">
    <property type="protein sequence ID" value="KAA6398003.1"/>
    <property type="molecule type" value="Genomic_DNA"/>
</dbReference>
<feature type="compositionally biased region" description="Low complexity" evidence="8">
    <location>
        <begin position="1"/>
        <end position="57"/>
    </location>
</feature>
<proteinExistence type="predicted"/>
<dbReference type="InterPro" id="IPR000569">
    <property type="entry name" value="HECT_dom"/>
</dbReference>
<evidence type="ECO:0000256" key="4">
    <source>
        <dbReference type="ARBA" id="ARBA00022679"/>
    </source>
</evidence>
<evidence type="ECO:0000313" key="10">
    <source>
        <dbReference type="EMBL" id="KAA6398003.1"/>
    </source>
</evidence>
<dbReference type="PANTHER" id="PTHR11254">
    <property type="entry name" value="HECT DOMAIN UBIQUITIN-PROTEIN LIGASE"/>
    <property type="match status" value="1"/>
</dbReference>
<dbReference type="Pfam" id="PF00632">
    <property type="entry name" value="HECT"/>
    <property type="match status" value="3"/>
</dbReference>
<dbReference type="InterPro" id="IPR035983">
    <property type="entry name" value="Hect_E3_ubiquitin_ligase"/>
</dbReference>
<dbReference type="Gene3D" id="3.30.2160.10">
    <property type="entry name" value="Hect, E3 ligase catalytic domain"/>
    <property type="match status" value="1"/>
</dbReference>
<comment type="pathway">
    <text evidence="2">Protein modification; protein ubiquitination.</text>
</comment>
<feature type="compositionally biased region" description="Low complexity" evidence="8">
    <location>
        <begin position="595"/>
        <end position="604"/>
    </location>
</feature>
<feature type="active site" description="Glycyl thioester intermediate" evidence="6">
    <location>
        <position position="1073"/>
    </location>
</feature>
<name>A0A5J4WT94_9EUKA</name>
<evidence type="ECO:0000313" key="11">
    <source>
        <dbReference type="Proteomes" id="UP000324800"/>
    </source>
</evidence>
<feature type="compositionally biased region" description="Basic and acidic residues" evidence="8">
    <location>
        <begin position="174"/>
        <end position="185"/>
    </location>
</feature>
<dbReference type="SUPFAM" id="SSF56204">
    <property type="entry name" value="Hect, E3 ligase catalytic domain"/>
    <property type="match status" value="3"/>
</dbReference>
<keyword evidence="5 6" id="KW-0833">Ubl conjugation pathway</keyword>
<feature type="compositionally biased region" description="Polar residues" evidence="8">
    <location>
        <begin position="64"/>
        <end position="91"/>
    </location>
</feature>
<comment type="caution">
    <text evidence="6">Lacks conserved residue(s) required for the propagation of feature annotation.</text>
</comment>
<keyword evidence="4" id="KW-0808">Transferase</keyword>
<feature type="compositionally biased region" description="Low complexity" evidence="8">
    <location>
        <begin position="187"/>
        <end position="196"/>
    </location>
</feature>
<evidence type="ECO:0000259" key="9">
    <source>
        <dbReference type="PROSITE" id="PS50237"/>
    </source>
</evidence>
<dbReference type="AlphaFoldDB" id="A0A5J4WT94"/>
<keyword evidence="7" id="KW-0175">Coiled coil</keyword>
<accession>A0A5J4WT94</accession>
<gene>
    <name evidence="10" type="ORF">EZS28_006470</name>
</gene>